<protein>
    <submittedName>
        <fullName evidence="3">ATP-binding protein</fullName>
    </submittedName>
</protein>
<feature type="domain" description="AAA" evidence="1">
    <location>
        <begin position="19"/>
        <end position="154"/>
    </location>
</feature>
<dbReference type="Gene3D" id="3.40.50.300">
    <property type="entry name" value="P-loop containing nucleotide triphosphate hydrolases"/>
    <property type="match status" value="1"/>
</dbReference>
<dbReference type="InterPro" id="IPR027417">
    <property type="entry name" value="P-loop_NTPase"/>
</dbReference>
<evidence type="ECO:0000313" key="3">
    <source>
        <dbReference type="EMBL" id="MCP9600512.1"/>
    </source>
</evidence>
<feature type="domain" description="DUF4143" evidence="2">
    <location>
        <begin position="224"/>
        <end position="385"/>
    </location>
</feature>
<keyword evidence="3" id="KW-0547">Nucleotide-binding</keyword>
<evidence type="ECO:0000313" key="4">
    <source>
        <dbReference type="Proteomes" id="UP001204486"/>
    </source>
</evidence>
<dbReference type="Proteomes" id="UP001204486">
    <property type="component" value="Unassembled WGS sequence"/>
</dbReference>
<evidence type="ECO:0000259" key="1">
    <source>
        <dbReference type="Pfam" id="PF13173"/>
    </source>
</evidence>
<comment type="caution">
    <text evidence="3">The sequence shown here is derived from an EMBL/GenBank/DDBJ whole genome shotgun (WGS) entry which is preliminary data.</text>
</comment>
<sequence length="446" mass="51164">MFNRIIIQELKQWRAKKDRKPLIMLGARQVGKTSVLQKFGEEYFEHCAYFSLNEEEGVCDIFRKTKNPLQILEQLSYLTSEPILPQKTLLILDEIQDCPEAISAMKYFCEKTPEYVVACAGSLLGLAFGHQGFSFPVGKVDHINMYPVTFSEFLEQRDERLYQYYMSIDSLEPLPDVFFDRLSQAFTAYRISGGMPAAAMKMIEKDLSGVETTLRNILQDYSLDFVKHATPLLANRISHVWKSLPSQLAKENRKFVYQLVRPGARAREYEDALTWLKNAGLIYKVSLCSTPQVPLKSYEDLSIFKIYSLDVGLLRVLADLSPEAYLVDNPIFKEYKGALAENYILQSLVANGVNCSHYWASGNKAEVEFIVQRGLEVIPVEVKSGTSVTGRSLIEYNKRYSPGLRIRYSMLNLKRDDSFINIPLFLADRTEKLIFKYFLMRKKING</sequence>
<dbReference type="SUPFAM" id="SSF52540">
    <property type="entry name" value="P-loop containing nucleoside triphosphate hydrolases"/>
    <property type="match status" value="1"/>
</dbReference>
<keyword evidence="3" id="KW-0067">ATP-binding</keyword>
<dbReference type="Pfam" id="PF13635">
    <property type="entry name" value="DUF4143"/>
    <property type="match status" value="1"/>
</dbReference>
<dbReference type="GO" id="GO:0005524">
    <property type="term" value="F:ATP binding"/>
    <property type="evidence" value="ECO:0007669"/>
    <property type="project" value="UniProtKB-KW"/>
</dbReference>
<dbReference type="RefSeq" id="WP_254974507.1">
    <property type="nucleotide sequence ID" value="NZ_JANDWK010000029.1"/>
</dbReference>
<organism evidence="3 4">
    <name type="scientific">Segatella copri</name>
    <dbReference type="NCBI Taxonomy" id="165179"/>
    <lineage>
        <taxon>Bacteria</taxon>
        <taxon>Pseudomonadati</taxon>
        <taxon>Bacteroidota</taxon>
        <taxon>Bacteroidia</taxon>
        <taxon>Bacteroidales</taxon>
        <taxon>Prevotellaceae</taxon>
        <taxon>Segatella</taxon>
    </lineage>
</organism>
<accession>A0AAW5IY30</accession>
<dbReference type="AlphaFoldDB" id="A0AAW5IY30"/>
<gene>
    <name evidence="3" type="ORF">NNC55_11185</name>
</gene>
<reference evidence="3" key="1">
    <citation type="submission" date="2022-07" db="EMBL/GenBank/DDBJ databases">
        <title>Prevotella copri.</title>
        <authorList>
            <person name="Yang C."/>
        </authorList>
    </citation>
    <scope>NUCLEOTIDE SEQUENCE</scope>
    <source>
        <strain evidence="3">HF1476</strain>
    </source>
</reference>
<dbReference type="InterPro" id="IPR025420">
    <property type="entry name" value="DUF4143"/>
</dbReference>
<dbReference type="PANTHER" id="PTHR33295">
    <property type="entry name" value="ATPASE"/>
    <property type="match status" value="1"/>
</dbReference>
<name>A0AAW5IY30_9BACT</name>
<proteinExistence type="predicted"/>
<dbReference type="InterPro" id="IPR041682">
    <property type="entry name" value="AAA_14"/>
</dbReference>
<evidence type="ECO:0000259" key="2">
    <source>
        <dbReference type="Pfam" id="PF13635"/>
    </source>
</evidence>
<dbReference type="EMBL" id="JANDWN010000031">
    <property type="protein sequence ID" value="MCP9600512.1"/>
    <property type="molecule type" value="Genomic_DNA"/>
</dbReference>
<dbReference type="Pfam" id="PF13173">
    <property type="entry name" value="AAA_14"/>
    <property type="match status" value="1"/>
</dbReference>
<dbReference type="PANTHER" id="PTHR33295:SF7">
    <property type="entry name" value="ATPASE"/>
    <property type="match status" value="1"/>
</dbReference>